<evidence type="ECO:0000256" key="1">
    <source>
        <dbReference type="SAM" id="MobiDB-lite"/>
    </source>
</evidence>
<feature type="compositionally biased region" description="Pro residues" evidence="1">
    <location>
        <begin position="37"/>
        <end position="62"/>
    </location>
</feature>
<evidence type="ECO:0000313" key="4">
    <source>
        <dbReference type="Proteomes" id="UP000017837"/>
    </source>
</evidence>
<feature type="signal peptide" evidence="2">
    <location>
        <begin position="1"/>
        <end position="20"/>
    </location>
</feature>
<keyword evidence="4" id="KW-1185">Reference proteome</keyword>
<feature type="region of interest" description="Disordered" evidence="1">
    <location>
        <begin position="26"/>
        <end position="62"/>
    </location>
</feature>
<dbReference type="PATRIC" id="fig|1121022.4.peg.739"/>
<organism evidence="3 4">
    <name type="scientific">Asticcacaulis benevestitus DSM 16100 = ATCC BAA-896</name>
    <dbReference type="NCBI Taxonomy" id="1121022"/>
    <lineage>
        <taxon>Bacteria</taxon>
        <taxon>Pseudomonadati</taxon>
        <taxon>Pseudomonadota</taxon>
        <taxon>Alphaproteobacteria</taxon>
        <taxon>Caulobacterales</taxon>
        <taxon>Caulobacteraceae</taxon>
        <taxon>Asticcacaulis</taxon>
    </lineage>
</organism>
<dbReference type="STRING" id="1121022.GCA_000376105_00055"/>
<proteinExistence type="predicted"/>
<evidence type="ECO:0000313" key="3">
    <source>
        <dbReference type="EMBL" id="ESQ93805.1"/>
    </source>
</evidence>
<comment type="caution">
    <text evidence="3">The sequence shown here is derived from an EMBL/GenBank/DDBJ whole genome shotgun (WGS) entry which is preliminary data.</text>
</comment>
<dbReference type="AlphaFoldDB" id="V4Q7H8"/>
<keyword evidence="2" id="KW-0732">Signal</keyword>
<name>V4Q7H8_9CAUL</name>
<sequence>MMMKSVVIAFMIIGFATAMAGCATMPRHSDLDTQPIGAPPPPPPLDTQPVDAPPPPPPTVHK</sequence>
<accession>V4Q7H8</accession>
<reference evidence="3 4" key="1">
    <citation type="journal article" date="2014" name="Nature">
        <title>Sequential evolution of bacterial morphology by co-option of a developmental regulator.</title>
        <authorList>
            <person name="Jiang C."/>
            <person name="Brown P.J."/>
            <person name="Ducret A."/>
            <person name="Brun Y.V."/>
        </authorList>
    </citation>
    <scope>NUCLEOTIDE SEQUENCE [LARGE SCALE GENOMIC DNA]</scope>
    <source>
        <strain evidence="3 4">DSM 16100</strain>
    </source>
</reference>
<gene>
    <name evidence="3" type="ORF">ABENE_03740</name>
</gene>
<dbReference type="EMBL" id="AWGB01000006">
    <property type="protein sequence ID" value="ESQ93805.1"/>
    <property type="molecule type" value="Genomic_DNA"/>
</dbReference>
<protein>
    <recommendedName>
        <fullName evidence="5">Argininosuccinate lyase</fullName>
    </recommendedName>
</protein>
<dbReference type="Proteomes" id="UP000017837">
    <property type="component" value="Unassembled WGS sequence"/>
</dbReference>
<feature type="chain" id="PRO_5004725752" description="Argininosuccinate lyase" evidence="2">
    <location>
        <begin position="21"/>
        <end position="62"/>
    </location>
</feature>
<dbReference type="PROSITE" id="PS51257">
    <property type="entry name" value="PROKAR_LIPOPROTEIN"/>
    <property type="match status" value="1"/>
</dbReference>
<evidence type="ECO:0008006" key="5">
    <source>
        <dbReference type="Google" id="ProtNLM"/>
    </source>
</evidence>
<evidence type="ECO:0000256" key="2">
    <source>
        <dbReference type="SAM" id="SignalP"/>
    </source>
</evidence>